<accession>A0A8J8NHC1</accession>
<evidence type="ECO:0000313" key="1">
    <source>
        <dbReference type="EMBL" id="TNV74490.1"/>
    </source>
</evidence>
<dbReference type="Proteomes" id="UP000785679">
    <property type="component" value="Unassembled WGS sequence"/>
</dbReference>
<dbReference type="EMBL" id="RRYP01016936">
    <property type="protein sequence ID" value="TNV74490.1"/>
    <property type="molecule type" value="Genomic_DNA"/>
</dbReference>
<sequence length="115" mass="13573">MVKLFVKASKLKQMLKSLSQIQPIFYQNNNQVDLEIDKSERDQFEVFTKEGDKRNIKACISDKQLDQIRRIQKNDLMSAYQNSTSQFNRARHLRQISSYSKCTRYYIGSIALFPN</sequence>
<name>A0A8J8NHC1_HALGN</name>
<proteinExistence type="predicted"/>
<organism evidence="1 2">
    <name type="scientific">Halteria grandinella</name>
    <dbReference type="NCBI Taxonomy" id="5974"/>
    <lineage>
        <taxon>Eukaryota</taxon>
        <taxon>Sar</taxon>
        <taxon>Alveolata</taxon>
        <taxon>Ciliophora</taxon>
        <taxon>Intramacronucleata</taxon>
        <taxon>Spirotrichea</taxon>
        <taxon>Stichotrichia</taxon>
        <taxon>Sporadotrichida</taxon>
        <taxon>Halteriidae</taxon>
        <taxon>Halteria</taxon>
    </lineage>
</organism>
<evidence type="ECO:0000313" key="2">
    <source>
        <dbReference type="Proteomes" id="UP000785679"/>
    </source>
</evidence>
<reference evidence="1" key="1">
    <citation type="submission" date="2019-06" db="EMBL/GenBank/DDBJ databases">
        <authorList>
            <person name="Zheng W."/>
        </authorList>
    </citation>
    <scope>NUCLEOTIDE SEQUENCE</scope>
    <source>
        <strain evidence="1">QDHG01</strain>
    </source>
</reference>
<gene>
    <name evidence="1" type="ORF">FGO68_gene1245</name>
</gene>
<keyword evidence="2" id="KW-1185">Reference proteome</keyword>
<dbReference type="AlphaFoldDB" id="A0A8J8NHC1"/>
<comment type="caution">
    <text evidence="1">The sequence shown here is derived from an EMBL/GenBank/DDBJ whole genome shotgun (WGS) entry which is preliminary data.</text>
</comment>
<protein>
    <submittedName>
        <fullName evidence="1">Uncharacterized protein</fullName>
    </submittedName>
</protein>